<dbReference type="GO" id="GO:0005737">
    <property type="term" value="C:cytoplasm"/>
    <property type="evidence" value="ECO:0007669"/>
    <property type="project" value="UniProtKB-ARBA"/>
</dbReference>
<dbReference type="Gene3D" id="3.30.1320.10">
    <property type="match status" value="1"/>
</dbReference>
<dbReference type="InterPro" id="IPR023803">
    <property type="entry name" value="Ribosomal_bS16_dom_sf"/>
</dbReference>
<name>A0A1J4V718_9BACT</name>
<evidence type="ECO:0000256" key="3">
    <source>
        <dbReference type="ARBA" id="ARBA00035310"/>
    </source>
</evidence>
<feature type="region of interest" description="Disordered" evidence="4">
    <location>
        <begin position="81"/>
        <end position="125"/>
    </location>
</feature>
<dbReference type="PANTHER" id="PTHR12919">
    <property type="entry name" value="30S RIBOSOMAL PROTEIN S16"/>
    <property type="match status" value="1"/>
</dbReference>
<dbReference type="InterPro" id="IPR000307">
    <property type="entry name" value="Ribosomal_bS16"/>
</dbReference>
<dbReference type="STRING" id="1805282.AUJ44_03920"/>
<dbReference type="GO" id="GO:0015935">
    <property type="term" value="C:small ribosomal subunit"/>
    <property type="evidence" value="ECO:0007669"/>
    <property type="project" value="TreeGrafter"/>
</dbReference>
<keyword evidence="2" id="KW-0687">Ribonucleoprotein</keyword>
<evidence type="ECO:0000313" key="6">
    <source>
        <dbReference type="Proteomes" id="UP000183206"/>
    </source>
</evidence>
<dbReference type="PANTHER" id="PTHR12919:SF20">
    <property type="entry name" value="SMALL RIBOSOMAL SUBUNIT PROTEIN BS16M"/>
    <property type="match status" value="1"/>
</dbReference>
<reference evidence="5 6" key="1">
    <citation type="journal article" date="2016" name="Environ. Microbiol.">
        <title>Genomic resolution of a cold subsurface aquifer community provides metabolic insights for novel microbes adapted to high CO concentrations.</title>
        <authorList>
            <person name="Probst A.J."/>
            <person name="Castelle C.J."/>
            <person name="Singh A."/>
            <person name="Brown C.T."/>
            <person name="Anantharaman K."/>
            <person name="Sharon I."/>
            <person name="Hug L.A."/>
            <person name="Burstein D."/>
            <person name="Emerson J.B."/>
            <person name="Thomas B.C."/>
            <person name="Banfield J.F."/>
        </authorList>
    </citation>
    <scope>NUCLEOTIDE SEQUENCE [LARGE SCALE GENOMIC DNA]</scope>
    <source>
        <strain evidence="5">CG1_02_47_685</strain>
    </source>
</reference>
<dbReference type="AlphaFoldDB" id="A0A1J4V718"/>
<sequence>MGRKNDPSFRLVVVDSHTGPKSGNHVEVVGSYNARFGTPQINKERALHWMSVGAKLSDTVHNIFVTEKVIEGKKVNVLPKKSPIKKEGDKKVEAASKAENSSAGGEEKPAVAAKDTSIAGKKEEK</sequence>
<evidence type="ECO:0000256" key="1">
    <source>
        <dbReference type="ARBA" id="ARBA00022980"/>
    </source>
</evidence>
<dbReference type="Pfam" id="PF00886">
    <property type="entry name" value="Ribosomal_S16"/>
    <property type="match status" value="1"/>
</dbReference>
<organism evidence="5 6">
    <name type="scientific">Candidatus Nomurabacteria bacterium CG1_02_47_685</name>
    <dbReference type="NCBI Taxonomy" id="1805282"/>
    <lineage>
        <taxon>Bacteria</taxon>
        <taxon>Candidatus Nomuraibacteriota</taxon>
    </lineage>
</organism>
<dbReference type="NCBIfam" id="TIGR00002">
    <property type="entry name" value="S16"/>
    <property type="match status" value="1"/>
</dbReference>
<keyword evidence="1 5" id="KW-0689">Ribosomal protein</keyword>
<protein>
    <recommendedName>
        <fullName evidence="3">30S ribosomal protein S16</fullName>
    </recommendedName>
</protein>
<evidence type="ECO:0000256" key="4">
    <source>
        <dbReference type="SAM" id="MobiDB-lite"/>
    </source>
</evidence>
<evidence type="ECO:0000256" key="2">
    <source>
        <dbReference type="ARBA" id="ARBA00023274"/>
    </source>
</evidence>
<dbReference type="SUPFAM" id="SSF54565">
    <property type="entry name" value="Ribosomal protein S16"/>
    <property type="match status" value="1"/>
</dbReference>
<dbReference type="EMBL" id="MNVO01000056">
    <property type="protein sequence ID" value="OIO31811.1"/>
    <property type="molecule type" value="Genomic_DNA"/>
</dbReference>
<dbReference type="GO" id="GO:0006412">
    <property type="term" value="P:translation"/>
    <property type="evidence" value="ECO:0007669"/>
    <property type="project" value="InterPro"/>
</dbReference>
<dbReference type="Proteomes" id="UP000183206">
    <property type="component" value="Unassembled WGS sequence"/>
</dbReference>
<gene>
    <name evidence="5" type="ORF">AUJ44_03920</name>
</gene>
<feature type="compositionally biased region" description="Basic and acidic residues" evidence="4">
    <location>
        <begin position="84"/>
        <end position="96"/>
    </location>
</feature>
<accession>A0A1J4V718</accession>
<comment type="caution">
    <text evidence="5">The sequence shown here is derived from an EMBL/GenBank/DDBJ whole genome shotgun (WGS) entry which is preliminary data.</text>
</comment>
<proteinExistence type="predicted"/>
<evidence type="ECO:0000313" key="5">
    <source>
        <dbReference type="EMBL" id="OIO31811.1"/>
    </source>
</evidence>
<dbReference type="GO" id="GO:0003735">
    <property type="term" value="F:structural constituent of ribosome"/>
    <property type="evidence" value="ECO:0007669"/>
    <property type="project" value="InterPro"/>
</dbReference>